<organism evidence="1 2">
    <name type="scientific">Granulicella mallensis</name>
    <dbReference type="NCBI Taxonomy" id="940614"/>
    <lineage>
        <taxon>Bacteria</taxon>
        <taxon>Pseudomonadati</taxon>
        <taxon>Acidobacteriota</taxon>
        <taxon>Terriglobia</taxon>
        <taxon>Terriglobales</taxon>
        <taxon>Acidobacteriaceae</taxon>
        <taxon>Granulicella</taxon>
    </lineage>
</organism>
<accession>A0A7W8EAK8</accession>
<evidence type="ECO:0000313" key="1">
    <source>
        <dbReference type="EMBL" id="MBB5064816.1"/>
    </source>
</evidence>
<protein>
    <submittedName>
        <fullName evidence="1">Uncharacterized protein</fullName>
    </submittedName>
</protein>
<dbReference type="RefSeq" id="WP_184257004.1">
    <property type="nucleotide sequence ID" value="NZ_JACHIO010000012.1"/>
</dbReference>
<dbReference type="Proteomes" id="UP000584867">
    <property type="component" value="Unassembled WGS sequence"/>
</dbReference>
<gene>
    <name evidence="1" type="ORF">HDF15_003176</name>
</gene>
<name>A0A7W8EAK8_9BACT</name>
<comment type="caution">
    <text evidence="1">The sequence shown here is derived from an EMBL/GenBank/DDBJ whole genome shotgun (WGS) entry which is preliminary data.</text>
</comment>
<dbReference type="AlphaFoldDB" id="A0A7W8EAK8"/>
<proteinExistence type="predicted"/>
<reference evidence="1 2" key="1">
    <citation type="submission" date="2020-08" db="EMBL/GenBank/DDBJ databases">
        <title>Genomic Encyclopedia of Type Strains, Phase IV (KMG-V): Genome sequencing to study the core and pangenomes of soil and plant-associated prokaryotes.</title>
        <authorList>
            <person name="Whitman W."/>
        </authorList>
    </citation>
    <scope>NUCLEOTIDE SEQUENCE [LARGE SCALE GENOMIC DNA]</scope>
    <source>
        <strain evidence="1 2">X5P3</strain>
    </source>
</reference>
<evidence type="ECO:0000313" key="2">
    <source>
        <dbReference type="Proteomes" id="UP000584867"/>
    </source>
</evidence>
<dbReference type="EMBL" id="JACHIO010000012">
    <property type="protein sequence ID" value="MBB5064816.1"/>
    <property type="molecule type" value="Genomic_DNA"/>
</dbReference>
<sequence length="143" mass="16029">MSASETQRQETMDLINTHQREMNAIRVPAPCLEAVWEESFWGEDTVDGQPAIYLSGWAFFSIHYGASACVLVQASVNGSETVSIPSIHLGGRSNRKQFFTNVVPPIGTHGEPLQATITFIDTRNRRYVLPERTFQWRSSLGDN</sequence>